<dbReference type="GO" id="GO:0005789">
    <property type="term" value="C:endoplasmic reticulum membrane"/>
    <property type="evidence" value="ECO:0007669"/>
    <property type="project" value="TreeGrafter"/>
</dbReference>
<evidence type="ECO:0000256" key="4">
    <source>
        <dbReference type="ARBA" id="ARBA00022692"/>
    </source>
</evidence>
<dbReference type="PANTHER" id="PTHR11157:SF69">
    <property type="entry name" value="ELONGATION OF VERY LONG CHAIN FATTY ACIDS PROTEIN 7"/>
    <property type="match status" value="1"/>
</dbReference>
<evidence type="ECO:0000313" key="12">
    <source>
        <dbReference type="Proteomes" id="UP000285301"/>
    </source>
</evidence>
<evidence type="ECO:0000256" key="10">
    <source>
        <dbReference type="RuleBase" id="RU361115"/>
    </source>
</evidence>
<evidence type="ECO:0000256" key="1">
    <source>
        <dbReference type="ARBA" id="ARBA00004141"/>
    </source>
</evidence>
<feature type="transmembrane region" description="Helical" evidence="10">
    <location>
        <begin position="144"/>
        <end position="165"/>
    </location>
</feature>
<keyword evidence="9 10" id="KW-0275">Fatty acid biosynthesis</keyword>
<dbReference type="GO" id="GO:0009922">
    <property type="term" value="F:fatty acid elongase activity"/>
    <property type="evidence" value="ECO:0007669"/>
    <property type="project" value="UniProtKB-EC"/>
</dbReference>
<dbReference type="AlphaFoldDB" id="A0A443QCR2"/>
<keyword evidence="12" id="KW-1185">Reference proteome</keyword>
<dbReference type="OrthoDB" id="434092at2759"/>
<evidence type="ECO:0000313" key="11">
    <source>
        <dbReference type="EMBL" id="RWS00816.1"/>
    </source>
</evidence>
<keyword evidence="6 10" id="KW-1133">Transmembrane helix</keyword>
<accession>A0A443QCR2</accession>
<dbReference type="GO" id="GO:0030148">
    <property type="term" value="P:sphingolipid biosynthetic process"/>
    <property type="evidence" value="ECO:0007669"/>
    <property type="project" value="TreeGrafter"/>
</dbReference>
<evidence type="ECO:0000256" key="3">
    <source>
        <dbReference type="ARBA" id="ARBA00022679"/>
    </source>
</evidence>
<dbReference type="Pfam" id="PF01151">
    <property type="entry name" value="ELO"/>
    <property type="match status" value="1"/>
</dbReference>
<reference evidence="11 12" key="1">
    <citation type="journal article" date="2018" name="Gigascience">
        <title>Genomes of trombidid mites reveal novel predicted allergens and laterally-transferred genes associated with secondary metabolism.</title>
        <authorList>
            <person name="Dong X."/>
            <person name="Chaisiri K."/>
            <person name="Xia D."/>
            <person name="Armstrong S.D."/>
            <person name="Fang Y."/>
            <person name="Donnelly M.J."/>
            <person name="Kadowaki T."/>
            <person name="McGarry J.W."/>
            <person name="Darby A.C."/>
            <person name="Makepeace B.L."/>
        </authorList>
    </citation>
    <scope>NUCLEOTIDE SEQUENCE [LARGE SCALE GENOMIC DNA]</scope>
    <source>
        <strain evidence="11">UoL-WK</strain>
    </source>
</reference>
<dbReference type="STRING" id="1965070.A0A443QCR2"/>
<keyword evidence="4 10" id="KW-0812">Transmembrane</keyword>
<dbReference type="InterPro" id="IPR002076">
    <property type="entry name" value="ELO_fam"/>
</dbReference>
<dbReference type="EMBL" id="NCKU01010420">
    <property type="protein sequence ID" value="RWS00816.1"/>
    <property type="molecule type" value="Genomic_DNA"/>
</dbReference>
<comment type="similarity">
    <text evidence="10">Belongs to the ELO family.</text>
</comment>
<evidence type="ECO:0000256" key="6">
    <source>
        <dbReference type="ARBA" id="ARBA00022989"/>
    </source>
</evidence>
<dbReference type="GO" id="GO:0019367">
    <property type="term" value="P:fatty acid elongation, saturated fatty acid"/>
    <property type="evidence" value="ECO:0007669"/>
    <property type="project" value="TreeGrafter"/>
</dbReference>
<feature type="transmembrane region" description="Helical" evidence="10">
    <location>
        <begin position="35"/>
        <end position="54"/>
    </location>
</feature>
<protein>
    <recommendedName>
        <fullName evidence="10">Elongation of very long chain fatty acids protein</fullName>
        <ecNumber evidence="10">2.3.1.199</ecNumber>
    </recommendedName>
    <alternativeName>
        <fullName evidence="10">Very-long-chain 3-oxoacyl-CoA synthase</fullName>
    </alternativeName>
</protein>
<dbReference type="EC" id="2.3.1.199" evidence="10"/>
<proteinExistence type="inferred from homology"/>
<dbReference type="Proteomes" id="UP000285301">
    <property type="component" value="Unassembled WGS sequence"/>
</dbReference>
<comment type="subcellular location">
    <subcellularLocation>
        <location evidence="1">Membrane</location>
        <topology evidence="1">Multi-pass membrane protein</topology>
    </subcellularLocation>
</comment>
<dbReference type="GO" id="GO:0042761">
    <property type="term" value="P:very long-chain fatty acid biosynthetic process"/>
    <property type="evidence" value="ECO:0007669"/>
    <property type="project" value="TreeGrafter"/>
</dbReference>
<comment type="caution">
    <text evidence="11">The sequence shown here is derived from an EMBL/GenBank/DDBJ whole genome shotgun (WGS) entry which is preliminary data.</text>
</comment>
<organism evidence="11 12">
    <name type="scientific">Dinothrombium tinctorium</name>
    <dbReference type="NCBI Taxonomy" id="1965070"/>
    <lineage>
        <taxon>Eukaryota</taxon>
        <taxon>Metazoa</taxon>
        <taxon>Ecdysozoa</taxon>
        <taxon>Arthropoda</taxon>
        <taxon>Chelicerata</taxon>
        <taxon>Arachnida</taxon>
        <taxon>Acari</taxon>
        <taxon>Acariformes</taxon>
        <taxon>Trombidiformes</taxon>
        <taxon>Prostigmata</taxon>
        <taxon>Anystina</taxon>
        <taxon>Parasitengona</taxon>
        <taxon>Trombidioidea</taxon>
        <taxon>Trombidiidae</taxon>
        <taxon>Dinothrombium</taxon>
    </lineage>
</organism>
<name>A0A443QCR2_9ACAR</name>
<evidence type="ECO:0000256" key="8">
    <source>
        <dbReference type="ARBA" id="ARBA00023136"/>
    </source>
</evidence>
<evidence type="ECO:0000256" key="5">
    <source>
        <dbReference type="ARBA" id="ARBA00022832"/>
    </source>
</evidence>
<gene>
    <name evidence="11" type="ORF">B4U79_11804</name>
</gene>
<keyword evidence="2 10" id="KW-0444">Lipid biosynthesis</keyword>
<evidence type="ECO:0000256" key="2">
    <source>
        <dbReference type="ARBA" id="ARBA00022516"/>
    </source>
</evidence>
<dbReference type="GO" id="GO:0034625">
    <property type="term" value="P:fatty acid elongation, monounsaturated fatty acid"/>
    <property type="evidence" value="ECO:0007669"/>
    <property type="project" value="TreeGrafter"/>
</dbReference>
<keyword evidence="8 10" id="KW-0472">Membrane</keyword>
<dbReference type="GO" id="GO:0034626">
    <property type="term" value="P:fatty acid elongation, polyunsaturated fatty acid"/>
    <property type="evidence" value="ECO:0007669"/>
    <property type="project" value="TreeGrafter"/>
</dbReference>
<evidence type="ECO:0000256" key="9">
    <source>
        <dbReference type="ARBA" id="ARBA00023160"/>
    </source>
</evidence>
<keyword evidence="3 10" id="KW-0808">Transferase</keyword>
<keyword evidence="5 10" id="KW-0276">Fatty acid metabolism</keyword>
<evidence type="ECO:0000256" key="7">
    <source>
        <dbReference type="ARBA" id="ARBA00023098"/>
    </source>
</evidence>
<keyword evidence="7 10" id="KW-0443">Lipid metabolism</keyword>
<feature type="non-terminal residue" evidence="11">
    <location>
        <position position="168"/>
    </location>
</feature>
<feature type="transmembrane region" description="Helical" evidence="10">
    <location>
        <begin position="6"/>
        <end position="23"/>
    </location>
</feature>
<dbReference type="PANTHER" id="PTHR11157">
    <property type="entry name" value="FATTY ACID ACYL TRANSFERASE-RELATED"/>
    <property type="match status" value="1"/>
</dbReference>
<comment type="catalytic activity">
    <reaction evidence="10">
        <text>a very-long-chain acyl-CoA + malonyl-CoA + H(+) = a very-long-chain 3-oxoacyl-CoA + CO2 + CoA</text>
        <dbReference type="Rhea" id="RHEA:32727"/>
        <dbReference type="ChEBI" id="CHEBI:15378"/>
        <dbReference type="ChEBI" id="CHEBI:16526"/>
        <dbReference type="ChEBI" id="CHEBI:57287"/>
        <dbReference type="ChEBI" id="CHEBI:57384"/>
        <dbReference type="ChEBI" id="CHEBI:90725"/>
        <dbReference type="ChEBI" id="CHEBI:90736"/>
        <dbReference type="EC" id="2.3.1.199"/>
    </reaction>
</comment>
<sequence>MGGGPWSSLGLLLTYYYFIKIFGPKLMKNRKPFDLRWLMIIYNFSMVILSAWMFTQGCQLLNYGLDAWECQVIDYTLTTSQTMQLIQIGWIFFISKLIELLDTIFFVLRKKSEQVTNLHVIHHTVVPIAVWFGLKFAPGGYNTFFPFLNSFVHIIMYFYYGLAAFGPK</sequence>
<feature type="transmembrane region" description="Helical" evidence="10">
    <location>
        <begin position="85"/>
        <end position="108"/>
    </location>
</feature>
<feature type="transmembrane region" description="Helical" evidence="10">
    <location>
        <begin position="120"/>
        <end position="138"/>
    </location>
</feature>